<evidence type="ECO:0000313" key="2">
    <source>
        <dbReference type="EMBL" id="ESO12562.1"/>
    </source>
</evidence>
<gene>
    <name evidence="3" type="primary">20198174</name>
    <name evidence="2" type="ORF">HELRODRAFT_159120</name>
</gene>
<dbReference type="Proteomes" id="UP000015101">
    <property type="component" value="Unassembled WGS sequence"/>
</dbReference>
<dbReference type="EMBL" id="AMQM01000194">
    <property type="status" value="NOT_ANNOTATED_CDS"/>
    <property type="molecule type" value="Genomic_DNA"/>
</dbReference>
<dbReference type="GeneID" id="20198174"/>
<feature type="chain" id="PRO_5010979914" description="Secreted protein" evidence="1">
    <location>
        <begin position="19"/>
        <end position="131"/>
    </location>
</feature>
<reference evidence="4" key="1">
    <citation type="submission" date="2012-12" db="EMBL/GenBank/DDBJ databases">
        <authorList>
            <person name="Hellsten U."/>
            <person name="Grimwood J."/>
            <person name="Chapman J.A."/>
            <person name="Shapiro H."/>
            <person name="Aerts A."/>
            <person name="Otillar R.P."/>
            <person name="Terry A.Y."/>
            <person name="Boore J.L."/>
            <person name="Simakov O."/>
            <person name="Marletaz F."/>
            <person name="Cho S.-J."/>
            <person name="Edsinger-Gonzales E."/>
            <person name="Havlak P."/>
            <person name="Kuo D.-H."/>
            <person name="Larsson T."/>
            <person name="Lv J."/>
            <person name="Arendt D."/>
            <person name="Savage R."/>
            <person name="Osoegawa K."/>
            <person name="de Jong P."/>
            <person name="Lindberg D.R."/>
            <person name="Seaver E.C."/>
            <person name="Weisblat D.A."/>
            <person name="Putnam N.H."/>
            <person name="Grigoriev I.V."/>
            <person name="Rokhsar D.S."/>
        </authorList>
    </citation>
    <scope>NUCLEOTIDE SEQUENCE</scope>
</reference>
<evidence type="ECO:0000313" key="4">
    <source>
        <dbReference type="Proteomes" id="UP000015101"/>
    </source>
</evidence>
<dbReference type="EMBL" id="KB095811">
    <property type="protein sequence ID" value="ESO12562.1"/>
    <property type="molecule type" value="Genomic_DNA"/>
</dbReference>
<protein>
    <recommendedName>
        <fullName evidence="5">Secreted protein</fullName>
    </recommendedName>
</protein>
<keyword evidence="1" id="KW-0732">Signal</keyword>
<feature type="signal peptide" evidence="1">
    <location>
        <begin position="1"/>
        <end position="18"/>
    </location>
</feature>
<accession>T1ENM4</accession>
<dbReference type="AlphaFoldDB" id="T1ENM4"/>
<reference evidence="3" key="3">
    <citation type="submission" date="2015-06" db="UniProtKB">
        <authorList>
            <consortium name="EnsemblMetazoa"/>
        </authorList>
    </citation>
    <scope>IDENTIFICATION</scope>
</reference>
<sequence>MMLLLLLLMLDAFHVNMCSPFLGKCGHDVYFCIGFSRQTDLHSNVQFMCFVCSTHKPLCVVSRYDVSCHTYIYIFSVKLWLSKFTLQIGQTLSQFFTNHPQCRFGLYGFFTQSKLVRALTHCPNWIICGYF</sequence>
<evidence type="ECO:0000313" key="3">
    <source>
        <dbReference type="EnsemblMetazoa" id="HelroP159120"/>
    </source>
</evidence>
<evidence type="ECO:0008006" key="5">
    <source>
        <dbReference type="Google" id="ProtNLM"/>
    </source>
</evidence>
<evidence type="ECO:0000256" key="1">
    <source>
        <dbReference type="SAM" id="SignalP"/>
    </source>
</evidence>
<proteinExistence type="predicted"/>
<dbReference type="InParanoid" id="T1ENM4"/>
<keyword evidence="4" id="KW-1185">Reference proteome</keyword>
<dbReference type="KEGG" id="hro:HELRODRAFT_159120"/>
<name>T1ENM4_HELRO</name>
<reference evidence="2 4" key="2">
    <citation type="journal article" date="2013" name="Nature">
        <title>Insights into bilaterian evolution from three spiralian genomes.</title>
        <authorList>
            <person name="Simakov O."/>
            <person name="Marletaz F."/>
            <person name="Cho S.J."/>
            <person name="Edsinger-Gonzales E."/>
            <person name="Havlak P."/>
            <person name="Hellsten U."/>
            <person name="Kuo D.H."/>
            <person name="Larsson T."/>
            <person name="Lv J."/>
            <person name="Arendt D."/>
            <person name="Savage R."/>
            <person name="Osoegawa K."/>
            <person name="de Jong P."/>
            <person name="Grimwood J."/>
            <person name="Chapman J.A."/>
            <person name="Shapiro H."/>
            <person name="Aerts A."/>
            <person name="Otillar R.P."/>
            <person name="Terry A.Y."/>
            <person name="Boore J.L."/>
            <person name="Grigoriev I.V."/>
            <person name="Lindberg D.R."/>
            <person name="Seaver E.C."/>
            <person name="Weisblat D.A."/>
            <person name="Putnam N.H."/>
            <person name="Rokhsar D.S."/>
        </authorList>
    </citation>
    <scope>NUCLEOTIDE SEQUENCE</scope>
</reference>
<dbReference type="EnsemblMetazoa" id="HelroT159120">
    <property type="protein sequence ID" value="HelroP159120"/>
    <property type="gene ID" value="HelroG159120"/>
</dbReference>
<dbReference type="CTD" id="20198174"/>
<dbReference type="HOGENOM" id="CLU_1929828_0_0_1"/>
<organism evidence="3 4">
    <name type="scientific">Helobdella robusta</name>
    <name type="common">Californian leech</name>
    <dbReference type="NCBI Taxonomy" id="6412"/>
    <lineage>
        <taxon>Eukaryota</taxon>
        <taxon>Metazoa</taxon>
        <taxon>Spiralia</taxon>
        <taxon>Lophotrochozoa</taxon>
        <taxon>Annelida</taxon>
        <taxon>Clitellata</taxon>
        <taxon>Hirudinea</taxon>
        <taxon>Rhynchobdellida</taxon>
        <taxon>Glossiphoniidae</taxon>
        <taxon>Helobdella</taxon>
    </lineage>
</organism>
<dbReference type="RefSeq" id="XP_009009282.1">
    <property type="nucleotide sequence ID" value="XM_009011034.1"/>
</dbReference>